<feature type="compositionally biased region" description="Basic and acidic residues" evidence="1">
    <location>
        <begin position="258"/>
        <end position="277"/>
    </location>
</feature>
<feature type="region of interest" description="Disordered" evidence="1">
    <location>
        <begin position="1239"/>
        <end position="1292"/>
    </location>
</feature>
<organism evidence="2 3">
    <name type="scientific">Discina gigas</name>
    <dbReference type="NCBI Taxonomy" id="1032678"/>
    <lineage>
        <taxon>Eukaryota</taxon>
        <taxon>Fungi</taxon>
        <taxon>Dikarya</taxon>
        <taxon>Ascomycota</taxon>
        <taxon>Pezizomycotina</taxon>
        <taxon>Pezizomycetes</taxon>
        <taxon>Pezizales</taxon>
        <taxon>Discinaceae</taxon>
        <taxon>Discina</taxon>
    </lineage>
</organism>
<feature type="compositionally biased region" description="Polar residues" evidence="1">
    <location>
        <begin position="12"/>
        <end position="23"/>
    </location>
</feature>
<feature type="compositionally biased region" description="Basic and acidic residues" evidence="1">
    <location>
        <begin position="1425"/>
        <end position="1447"/>
    </location>
</feature>
<evidence type="ECO:0000313" key="2">
    <source>
        <dbReference type="EMBL" id="KAL0632344.1"/>
    </source>
</evidence>
<feature type="compositionally biased region" description="Low complexity" evidence="1">
    <location>
        <begin position="1121"/>
        <end position="1136"/>
    </location>
</feature>
<feature type="region of interest" description="Disordered" evidence="1">
    <location>
        <begin position="180"/>
        <end position="353"/>
    </location>
</feature>
<feature type="compositionally biased region" description="Low complexity" evidence="1">
    <location>
        <begin position="57"/>
        <end position="68"/>
    </location>
</feature>
<feature type="compositionally biased region" description="Basic residues" evidence="1">
    <location>
        <begin position="199"/>
        <end position="208"/>
    </location>
</feature>
<accession>A0ABR3G8R5</accession>
<comment type="caution">
    <text evidence="2">The sequence shown here is derived from an EMBL/GenBank/DDBJ whole genome shotgun (WGS) entry which is preliminary data.</text>
</comment>
<feature type="compositionally biased region" description="Polar residues" evidence="1">
    <location>
        <begin position="144"/>
        <end position="162"/>
    </location>
</feature>
<evidence type="ECO:0000313" key="3">
    <source>
        <dbReference type="Proteomes" id="UP001447188"/>
    </source>
</evidence>
<name>A0ABR3G8R5_9PEZI</name>
<evidence type="ECO:0008006" key="4">
    <source>
        <dbReference type="Google" id="ProtNLM"/>
    </source>
</evidence>
<feature type="region of interest" description="Disordered" evidence="1">
    <location>
        <begin position="775"/>
        <end position="798"/>
    </location>
</feature>
<proteinExistence type="predicted"/>
<feature type="region of interest" description="Disordered" evidence="1">
    <location>
        <begin position="1022"/>
        <end position="1044"/>
    </location>
</feature>
<reference evidence="2 3" key="1">
    <citation type="submission" date="2024-02" db="EMBL/GenBank/DDBJ databases">
        <title>Discinaceae phylogenomics.</title>
        <authorList>
            <person name="Dirks A.C."/>
            <person name="James T.Y."/>
        </authorList>
    </citation>
    <scope>NUCLEOTIDE SEQUENCE [LARGE SCALE GENOMIC DNA]</scope>
    <source>
        <strain evidence="2 3">ACD0624</strain>
    </source>
</reference>
<feature type="region of interest" description="Disordered" evidence="1">
    <location>
        <begin position="814"/>
        <end position="865"/>
    </location>
</feature>
<protein>
    <recommendedName>
        <fullName evidence="4">Transaldolase</fullName>
    </recommendedName>
</protein>
<feature type="region of interest" description="Disordered" evidence="1">
    <location>
        <begin position="1"/>
        <end position="163"/>
    </location>
</feature>
<feature type="region of interest" description="Disordered" evidence="1">
    <location>
        <begin position="1324"/>
        <end position="1356"/>
    </location>
</feature>
<gene>
    <name evidence="2" type="ORF">Q9L58_008782</name>
</gene>
<feature type="region of interest" description="Disordered" evidence="1">
    <location>
        <begin position="1371"/>
        <end position="1481"/>
    </location>
</feature>
<dbReference type="Proteomes" id="UP001447188">
    <property type="component" value="Unassembled WGS sequence"/>
</dbReference>
<feature type="compositionally biased region" description="Low complexity" evidence="1">
    <location>
        <begin position="599"/>
        <end position="609"/>
    </location>
</feature>
<keyword evidence="3" id="KW-1185">Reference proteome</keyword>
<feature type="compositionally biased region" description="Polar residues" evidence="1">
    <location>
        <begin position="646"/>
        <end position="658"/>
    </location>
</feature>
<evidence type="ECO:0000256" key="1">
    <source>
        <dbReference type="SAM" id="MobiDB-lite"/>
    </source>
</evidence>
<dbReference type="EMBL" id="JBBBZM010000174">
    <property type="protein sequence ID" value="KAL0632344.1"/>
    <property type="molecule type" value="Genomic_DNA"/>
</dbReference>
<feature type="compositionally biased region" description="Basic and acidic residues" evidence="1">
    <location>
        <begin position="1403"/>
        <end position="1418"/>
    </location>
</feature>
<feature type="compositionally biased region" description="Pro residues" evidence="1">
    <location>
        <begin position="1376"/>
        <end position="1385"/>
    </location>
</feature>
<sequence>MGGNTAAPEPSVLSSQGSYTATDISRRTDHTSYSIPEDGRAITIQTNRRRKKDADASTTLSGTNTSLLIEYFENGKPNSGSPNRRPSVRVKVTPSAARRHHVKSSSDGLHISDVGSSPNRRPSHTQRISLSPHIGEDRLVMGDPQNNRSTSGDHSSITSYNSGADEGHYPFNVTVIREAASPGSVNSSPREMNESYNRRAARRNRSASRSKQPDGYYEKDAVKPQKGTRSRSVSIEYDIQEETGLKTPKLSRRRSRSLSRDRVASNRESISKHEKQMIEQNVMESLERLGKGRNPKSRKTQSRQGSTMNGDYLKAPRARSRSRSNDREIDEITAEKNRQQRKESQMAESQLQRSASINNPALLDLVEDAIKRLILPQLNEIKSNNHQTKLAKFNQTVTSALLERQSSKKLDKSSSMPNVTKPMVVLTPDLEKSNGQGMIIAGGADSQVSENNREVVSQVIAELNDVIDNGFADPTSYKSEMSYPRAPGLGLGPSHSPLNSENGEGVSLVGVGNIQGVTQRLEMPDGPNRQDTPGSYTGTRASILSTGSPLPYPRENGFPVTGHTPPPAPNSEFPVLSDLSIQYRGSRSNLSERNGAGGRSLASGRSHLGVNGGGDRDDGASSVSSGSRRSIGETQSHLQPGEQALSIASLSSTQSTKLAKQRRKGKGKQSGEMGDIHENEYWNEDAPQKNGAVDAYFAKVREEAQERALMESGLDTSIEARHLNTETNLSFDPVEMEKEIEGQRVFMLGGNPSMRSTPVVPNSVQASVLDLPSNHARSDASYRTDSRPVLGPSAMPRAGDGMLEMGHMHLGEDDEELDTNPSIIQGPIGHEDWQYSPDNDHQYDDDRDLDLGSNPGEMPPSLRSLSPAIQTKDEGYISAANPGMQSPGHMTPVQQMASPSMGMGAIRGIGLEDDDYSPYRGHMRMGSGNSHGMPSPLYDSSTGRGVDRIQSKDIIALMDHLTVRDAQRNARDTEILVTLVRSAAEMRNSFEDMKKQLDVQQRNIVDEVGMNTERSVQKIVQGPRPLPPTIPRAPRYPGKEMDGEDAKKRNVFRRALKGLSMKSSNDLQRIEEMLCTLLTEVEGLKGGQEFYQQSLMQSQSLGTFGAFKSPGNTETAVTETGGPANSSGANSGYYSGVPSQPSATTRIYQDERPRQSTRISPIEEDAVLRTPPREAQGGSLPLNTPPGAHPAVFGNDNTPVKLAEKNKRESGSSSIFPKISRWSETTASSTVRGFLRVKNHTGESSDGSRFDSFWDPTTTNIQPEPLSPYSEGHPAASPVPPSSRGTDAPINHSNRRSLEVHAPQPRMPYNHQLEAQAQQLTASGIVPNSPGANGSTSTLGTFPPLGPGGFSKDGKLMSPLAQDAYNQHLQQQGLPPQTPIGGPPRPPKEPLTPAATDDPEYTTSEKRRSRHRDENGEKIRKHKKERTEEEKQRRREKKERKEREREGGASSSASRKKSRDVISPEHEGGVSWHIAVCPFEK</sequence>
<feature type="compositionally biased region" description="Polar residues" evidence="1">
    <location>
        <begin position="529"/>
        <end position="548"/>
    </location>
</feature>
<feature type="compositionally biased region" description="Basic and acidic residues" evidence="1">
    <location>
        <begin position="1240"/>
        <end position="1249"/>
    </location>
</feature>
<feature type="compositionally biased region" description="Basic and acidic residues" evidence="1">
    <location>
        <begin position="333"/>
        <end position="345"/>
    </location>
</feature>
<dbReference type="PANTHER" id="PTHR42105">
    <property type="entry name" value="DIM2-ASSOCIATED PROTEIN 1"/>
    <property type="match status" value="1"/>
</dbReference>
<feature type="region of interest" description="Disordered" evidence="1">
    <location>
        <begin position="518"/>
        <end position="574"/>
    </location>
</feature>
<feature type="compositionally biased region" description="Polar residues" evidence="1">
    <location>
        <begin position="1137"/>
        <end position="1147"/>
    </location>
</feature>
<dbReference type="PANTHER" id="PTHR42105:SF1">
    <property type="entry name" value="TRANSALDOLASE"/>
    <property type="match status" value="1"/>
</dbReference>
<feature type="compositionally biased region" description="Basic and acidic residues" evidence="1">
    <location>
        <begin position="1459"/>
        <end position="1468"/>
    </location>
</feature>
<feature type="compositionally biased region" description="Polar residues" evidence="1">
    <location>
        <begin position="114"/>
        <end position="129"/>
    </location>
</feature>
<feature type="region of interest" description="Disordered" evidence="1">
    <location>
        <begin position="588"/>
        <end position="685"/>
    </location>
</feature>
<feature type="compositionally biased region" description="Basic and acidic residues" evidence="1">
    <location>
        <begin position="829"/>
        <end position="844"/>
    </location>
</feature>
<feature type="region of interest" description="Disordered" evidence="1">
    <location>
        <begin position="1110"/>
        <end position="1198"/>
    </location>
</feature>
<feature type="compositionally biased region" description="Basic and acidic residues" evidence="1">
    <location>
        <begin position="776"/>
        <end position="786"/>
    </location>
</feature>
<feature type="compositionally biased region" description="Basic residues" evidence="1">
    <location>
        <begin position="291"/>
        <end position="301"/>
    </location>
</feature>
<feature type="compositionally biased region" description="Low complexity" evidence="1">
    <location>
        <begin position="620"/>
        <end position="629"/>
    </location>
</feature>